<evidence type="ECO:0000313" key="2">
    <source>
        <dbReference type="EMBL" id="APG27422.1"/>
    </source>
</evidence>
<reference evidence="2 3" key="1">
    <citation type="journal article" date="2017" name="Genome Announc.">
        <title>Complete Genome Sequences of Two Acetylene-Fermenting Pelobacter acetylenicus Strains.</title>
        <authorList>
            <person name="Sutton J.M."/>
            <person name="Baesman S.M."/>
            <person name="Fierst J.L."/>
            <person name="Poret-Peterson A.T."/>
            <person name="Oremland R.S."/>
            <person name="Dunlap D.S."/>
            <person name="Akob D.M."/>
        </authorList>
    </citation>
    <scope>NUCLEOTIDE SEQUENCE [LARGE SCALE GENOMIC DNA]</scope>
    <source>
        <strain evidence="2 3">SFB93</strain>
    </source>
</reference>
<evidence type="ECO:0000313" key="3">
    <source>
        <dbReference type="Proteomes" id="UP000182517"/>
    </source>
</evidence>
<keyword evidence="1" id="KW-0175">Coiled coil</keyword>
<accession>A0A1L3GNC6</accession>
<protein>
    <submittedName>
        <fullName evidence="2">Uncharacterized protein</fullName>
    </submittedName>
</protein>
<feature type="coiled-coil region" evidence="1">
    <location>
        <begin position="81"/>
        <end position="108"/>
    </location>
</feature>
<name>A0A1L3GNC6_9BACT</name>
<keyword evidence="3" id="KW-1185">Reference proteome</keyword>
<dbReference type="EMBL" id="CP015519">
    <property type="protein sequence ID" value="APG27422.1"/>
    <property type="molecule type" value="Genomic_DNA"/>
</dbReference>
<sequence>MEEQETTNEKIKTTSEKLWDSTRKTLHAAGFQANKYKRIVQKKIDLASLHKKVSTCHGDLGKLIDDIRESGAPDILAKNEVQELFNTLDNLKAEAAALEQEIEKLKAEEPPEEEPVEDQES</sequence>
<dbReference type="KEGG" id="pef:A7E78_05940"/>
<dbReference type="OrthoDB" id="5402117at2"/>
<proteinExistence type="predicted"/>
<dbReference type="RefSeq" id="WP_072283389.1">
    <property type="nucleotide sequence ID" value="NZ_CP015519.1"/>
</dbReference>
<evidence type="ECO:0000256" key="1">
    <source>
        <dbReference type="SAM" id="Coils"/>
    </source>
</evidence>
<dbReference type="Proteomes" id="UP000182517">
    <property type="component" value="Chromosome"/>
</dbReference>
<gene>
    <name evidence="2" type="ORF">A7E78_05940</name>
</gene>
<dbReference type="AlphaFoldDB" id="A0A1L3GNC6"/>
<organism evidence="2 3">
    <name type="scientific">Syntrophotalea acetylenivorans</name>
    <dbReference type="NCBI Taxonomy" id="1842532"/>
    <lineage>
        <taxon>Bacteria</taxon>
        <taxon>Pseudomonadati</taxon>
        <taxon>Thermodesulfobacteriota</taxon>
        <taxon>Desulfuromonadia</taxon>
        <taxon>Desulfuromonadales</taxon>
        <taxon>Syntrophotaleaceae</taxon>
        <taxon>Syntrophotalea</taxon>
    </lineage>
</organism>